<organism evidence="2 3">
    <name type="scientific">Clostridium cylindrosporum DSM 605</name>
    <dbReference type="NCBI Taxonomy" id="1121307"/>
    <lineage>
        <taxon>Bacteria</taxon>
        <taxon>Bacillati</taxon>
        <taxon>Bacillota</taxon>
        <taxon>Clostridia</taxon>
        <taxon>Eubacteriales</taxon>
        <taxon>Clostridiaceae</taxon>
        <taxon>Clostridium</taxon>
    </lineage>
</organism>
<dbReference type="PATRIC" id="fig|1121307.3.peg.1669"/>
<dbReference type="STRING" id="1121307.CLCY_4c00160"/>
<gene>
    <name evidence="2" type="ORF">CLCY_4c00160</name>
</gene>
<evidence type="ECO:0000256" key="1">
    <source>
        <dbReference type="SAM" id="Coils"/>
    </source>
</evidence>
<keyword evidence="3" id="KW-1185">Reference proteome</keyword>
<dbReference type="EMBL" id="LFVU01000024">
    <property type="protein sequence ID" value="KMT22044.1"/>
    <property type="molecule type" value="Genomic_DNA"/>
</dbReference>
<dbReference type="AlphaFoldDB" id="A0A0J8DCR5"/>
<evidence type="ECO:0000313" key="2">
    <source>
        <dbReference type="EMBL" id="KMT22044.1"/>
    </source>
</evidence>
<name>A0A0J8DCR5_CLOCY</name>
<evidence type="ECO:0000313" key="3">
    <source>
        <dbReference type="Proteomes" id="UP000036756"/>
    </source>
</evidence>
<keyword evidence="1" id="KW-0175">Coiled coil</keyword>
<feature type="coiled-coil region" evidence="1">
    <location>
        <begin position="24"/>
        <end position="65"/>
    </location>
</feature>
<proteinExistence type="predicted"/>
<sequence length="93" mass="11081">MKKRKKKGFKLFWLVVIIFFGVLLTKQQSIINRLSNDYESYEKQKQNLKVQNQQLKERLAKSKSEDYSEILAREKLGMIKEGEILFIDQNKAK</sequence>
<reference evidence="2 3" key="1">
    <citation type="submission" date="2015-06" db="EMBL/GenBank/DDBJ databases">
        <title>Draft genome sequence of the purine-degrading Clostridium cylindrosporum HC-1 (DSM 605).</title>
        <authorList>
            <person name="Poehlein A."/>
            <person name="Schiel-Bengelsdorf B."/>
            <person name="Bengelsdorf F."/>
            <person name="Daniel R."/>
            <person name="Duerre P."/>
        </authorList>
    </citation>
    <scope>NUCLEOTIDE SEQUENCE [LARGE SCALE GENOMIC DNA]</scope>
    <source>
        <strain evidence="2 3">DSM 605</strain>
    </source>
</reference>
<accession>A0A0J8DCR5</accession>
<protein>
    <submittedName>
        <fullName evidence="2">Septum formation initiator</fullName>
    </submittedName>
</protein>
<comment type="caution">
    <text evidence="2">The sequence shown here is derived from an EMBL/GenBank/DDBJ whole genome shotgun (WGS) entry which is preliminary data.</text>
</comment>
<dbReference type="Pfam" id="PF04977">
    <property type="entry name" value="DivIC"/>
    <property type="match status" value="1"/>
</dbReference>
<dbReference type="InterPro" id="IPR007060">
    <property type="entry name" value="FtsL/DivIC"/>
</dbReference>
<dbReference type="Proteomes" id="UP000036756">
    <property type="component" value="Unassembled WGS sequence"/>
</dbReference>
<dbReference type="RefSeq" id="WP_048570148.1">
    <property type="nucleotide sequence ID" value="NZ_LFVU01000024.1"/>
</dbReference>